<accession>A0A5C1QHH3</accession>
<sequence>MRRGALNSYKETKVTTATQSKLIIMLYDEVIKQITIGVEAVKTKKAKDVSHNAFVKSQDCISELMVSLDLEKGGDIAQNLFSLYNYFNRELLEANTSGKIEKALDVQSMMKELRSSWVSISGTTEHETTPDRVGINIAG</sequence>
<dbReference type="GO" id="GO:0005829">
    <property type="term" value="C:cytosol"/>
    <property type="evidence" value="ECO:0007669"/>
    <property type="project" value="UniProtKB-SubCell"/>
</dbReference>
<keyword evidence="3 6" id="KW-0963">Cytoplasm</keyword>
<keyword evidence="7" id="KW-0966">Cell projection</keyword>
<keyword evidence="4 6" id="KW-1005">Bacterial flagellum biogenesis</keyword>
<reference evidence="7 8" key="1">
    <citation type="submission" date="2019-02" db="EMBL/GenBank/DDBJ databases">
        <authorList>
            <person name="Fomenkov A."/>
            <person name="Dubinina G."/>
            <person name="Grabovich M."/>
            <person name="Vincze T."/>
            <person name="Roberts R.J."/>
        </authorList>
    </citation>
    <scope>NUCLEOTIDE SEQUENCE [LARGE SCALE GENOMIC DNA]</scope>
    <source>
        <strain evidence="7 8">P</strain>
    </source>
</reference>
<dbReference type="RefSeq" id="WP_149568936.1">
    <property type="nucleotide sequence ID" value="NZ_CP035807.1"/>
</dbReference>
<dbReference type="GO" id="GO:0071973">
    <property type="term" value="P:bacterial-type flagellum-dependent cell motility"/>
    <property type="evidence" value="ECO:0007669"/>
    <property type="project" value="TreeGrafter"/>
</dbReference>
<dbReference type="OrthoDB" id="1524959at2"/>
<keyword evidence="7" id="KW-0969">Cilium</keyword>
<dbReference type="InterPro" id="IPR003713">
    <property type="entry name" value="FliS"/>
</dbReference>
<evidence type="ECO:0000256" key="5">
    <source>
        <dbReference type="ARBA" id="ARBA00023186"/>
    </source>
</evidence>
<evidence type="ECO:0000256" key="4">
    <source>
        <dbReference type="ARBA" id="ARBA00022795"/>
    </source>
</evidence>
<dbReference type="AlphaFoldDB" id="A0A5C1QHH3"/>
<dbReference type="CDD" id="cd16098">
    <property type="entry name" value="FliS"/>
    <property type="match status" value="1"/>
</dbReference>
<protein>
    <recommendedName>
        <fullName evidence="6">Flagellar secretion chaperone FliS</fullName>
    </recommendedName>
</protein>
<evidence type="ECO:0000256" key="1">
    <source>
        <dbReference type="ARBA" id="ARBA00004514"/>
    </source>
</evidence>
<proteinExistence type="inferred from homology"/>
<dbReference type="GO" id="GO:0044780">
    <property type="term" value="P:bacterial-type flagellum assembly"/>
    <property type="evidence" value="ECO:0007669"/>
    <property type="project" value="InterPro"/>
</dbReference>
<dbReference type="NCBIfam" id="TIGR00208">
    <property type="entry name" value="fliS"/>
    <property type="match status" value="1"/>
</dbReference>
<dbReference type="InterPro" id="IPR036584">
    <property type="entry name" value="FliS_sf"/>
</dbReference>
<dbReference type="SUPFAM" id="SSF101116">
    <property type="entry name" value="Flagellar export chaperone FliS"/>
    <property type="match status" value="1"/>
</dbReference>
<dbReference type="Proteomes" id="UP000323824">
    <property type="component" value="Chromosome"/>
</dbReference>
<dbReference type="Gene3D" id="1.20.120.340">
    <property type="entry name" value="Flagellar protein FliS"/>
    <property type="match status" value="1"/>
</dbReference>
<reference evidence="7 8" key="2">
    <citation type="submission" date="2019-09" db="EMBL/GenBank/DDBJ databases">
        <title>Complete Genome Sequence and Methylome Analysis of free living Spirochaetas.</title>
        <authorList>
            <person name="Leshcheva N."/>
            <person name="Mikheeva N."/>
        </authorList>
    </citation>
    <scope>NUCLEOTIDE SEQUENCE [LARGE SCALE GENOMIC DNA]</scope>
    <source>
        <strain evidence="7 8">P</strain>
    </source>
</reference>
<keyword evidence="7" id="KW-0282">Flagellum</keyword>
<keyword evidence="8" id="KW-1185">Reference proteome</keyword>
<evidence type="ECO:0000256" key="6">
    <source>
        <dbReference type="PIRNR" id="PIRNR039090"/>
    </source>
</evidence>
<name>A0A5C1QHH3_9SPIO</name>
<organism evidence="7 8">
    <name type="scientific">Thiospirochaeta perfilievii</name>
    <dbReference type="NCBI Taxonomy" id="252967"/>
    <lineage>
        <taxon>Bacteria</taxon>
        <taxon>Pseudomonadati</taxon>
        <taxon>Spirochaetota</taxon>
        <taxon>Spirochaetia</taxon>
        <taxon>Spirochaetales</taxon>
        <taxon>Spirochaetaceae</taxon>
        <taxon>Thiospirochaeta</taxon>
    </lineage>
</organism>
<keyword evidence="5" id="KW-0143">Chaperone</keyword>
<dbReference type="Pfam" id="PF02561">
    <property type="entry name" value="FliS"/>
    <property type="match status" value="1"/>
</dbReference>
<comment type="subcellular location">
    <subcellularLocation>
        <location evidence="1 6">Cytoplasm</location>
        <location evidence="1 6">Cytosol</location>
    </subcellularLocation>
</comment>
<comment type="similarity">
    <text evidence="2 6">Belongs to the FliS family.</text>
</comment>
<dbReference type="PANTHER" id="PTHR34773">
    <property type="entry name" value="FLAGELLAR SECRETION CHAPERONE FLIS"/>
    <property type="match status" value="1"/>
</dbReference>
<gene>
    <name evidence="7" type="primary">fliS</name>
    <name evidence="7" type="ORF">EW093_13600</name>
</gene>
<evidence type="ECO:0000313" key="8">
    <source>
        <dbReference type="Proteomes" id="UP000323824"/>
    </source>
</evidence>
<evidence type="ECO:0000256" key="2">
    <source>
        <dbReference type="ARBA" id="ARBA00008787"/>
    </source>
</evidence>
<dbReference type="EMBL" id="CP035807">
    <property type="protein sequence ID" value="QEN05702.1"/>
    <property type="molecule type" value="Genomic_DNA"/>
</dbReference>
<evidence type="ECO:0000313" key="7">
    <source>
        <dbReference type="EMBL" id="QEN05702.1"/>
    </source>
</evidence>
<dbReference type="KEGG" id="sper:EW093_13600"/>
<evidence type="ECO:0000256" key="3">
    <source>
        <dbReference type="ARBA" id="ARBA00022490"/>
    </source>
</evidence>
<dbReference type="PIRSF" id="PIRSF039090">
    <property type="entry name" value="Flis"/>
    <property type="match status" value="1"/>
</dbReference>
<dbReference type="PANTHER" id="PTHR34773:SF1">
    <property type="entry name" value="FLAGELLAR SECRETION CHAPERONE FLIS"/>
    <property type="match status" value="1"/>
</dbReference>